<dbReference type="PANTHER" id="PTHR22603">
    <property type="entry name" value="CHOLINE/ETHANOALAMINE KINASE"/>
    <property type="match status" value="1"/>
</dbReference>
<evidence type="ECO:0000256" key="4">
    <source>
        <dbReference type="SAM" id="MobiDB-lite"/>
    </source>
</evidence>
<comment type="caution">
    <text evidence="5">The sequence shown here is derived from an EMBL/GenBank/DDBJ whole genome shotgun (WGS) entry which is preliminary data.</text>
</comment>
<dbReference type="Gene3D" id="3.90.1200.10">
    <property type="match status" value="1"/>
</dbReference>
<protein>
    <recommendedName>
        <fullName evidence="6">Choline/ethanolamine kinase</fullName>
    </recommendedName>
</protein>
<evidence type="ECO:0000256" key="3">
    <source>
        <dbReference type="ARBA" id="ARBA00038211"/>
    </source>
</evidence>
<evidence type="ECO:0000256" key="2">
    <source>
        <dbReference type="ARBA" id="ARBA00023264"/>
    </source>
</evidence>
<dbReference type="Pfam" id="PF01633">
    <property type="entry name" value="Choline_kinase"/>
    <property type="match status" value="1"/>
</dbReference>
<reference evidence="5" key="1">
    <citation type="journal article" date="2024" name="Gigascience">
        <title>Chromosome-level genome of the poultry shaft louse Menopon gallinae provides insight into the host-switching and adaptive evolution of parasitic lice.</title>
        <authorList>
            <person name="Xu Y."/>
            <person name="Ma L."/>
            <person name="Liu S."/>
            <person name="Liang Y."/>
            <person name="Liu Q."/>
            <person name="He Z."/>
            <person name="Tian L."/>
            <person name="Duan Y."/>
            <person name="Cai W."/>
            <person name="Li H."/>
            <person name="Song F."/>
        </authorList>
    </citation>
    <scope>NUCLEOTIDE SEQUENCE</scope>
    <source>
        <strain evidence="5">Cailab_2023a</strain>
    </source>
</reference>
<feature type="region of interest" description="Disordered" evidence="4">
    <location>
        <begin position="1"/>
        <end position="20"/>
    </location>
</feature>
<dbReference type="GO" id="GO:0005737">
    <property type="term" value="C:cytoplasm"/>
    <property type="evidence" value="ECO:0007669"/>
    <property type="project" value="TreeGrafter"/>
</dbReference>
<name>A0AAW2II58_9NEOP</name>
<keyword evidence="2" id="KW-1208">Phospholipid metabolism</keyword>
<dbReference type="EMBL" id="JARGDH010000001">
    <property type="protein sequence ID" value="KAL0281631.1"/>
    <property type="molecule type" value="Genomic_DNA"/>
</dbReference>
<dbReference type="AlphaFoldDB" id="A0AAW2II58"/>
<dbReference type="CDD" id="cd05156">
    <property type="entry name" value="ChoK_euk"/>
    <property type="match status" value="1"/>
</dbReference>
<keyword evidence="1" id="KW-0443">Lipid metabolism</keyword>
<proteinExistence type="inferred from homology"/>
<dbReference type="InterPro" id="IPR011009">
    <property type="entry name" value="Kinase-like_dom_sf"/>
</dbReference>
<evidence type="ECO:0000313" key="5">
    <source>
        <dbReference type="EMBL" id="KAL0281631.1"/>
    </source>
</evidence>
<dbReference type="SUPFAM" id="SSF56112">
    <property type="entry name" value="Protein kinase-like (PK-like)"/>
    <property type="match status" value="1"/>
</dbReference>
<dbReference type="GO" id="GO:0004305">
    <property type="term" value="F:ethanolamine kinase activity"/>
    <property type="evidence" value="ECO:0007669"/>
    <property type="project" value="TreeGrafter"/>
</dbReference>
<accession>A0AAW2II58</accession>
<keyword evidence="1" id="KW-0594">Phospholipid biosynthesis</keyword>
<dbReference type="GO" id="GO:0004103">
    <property type="term" value="F:choline kinase activity"/>
    <property type="evidence" value="ECO:0007669"/>
    <property type="project" value="TreeGrafter"/>
</dbReference>
<sequence>MSGTGEKSAVDRAGMPEAQDSDGIRDKAYELCKEYLNGAWRTITRNQLVVRQVSGGLSNLLYYCALPEGQLPVNNEPSKVLLRIYGQTHGEKVLEMKCVTECVIFTLLSESNRGPRLYGIFPGGRLEEYIPARPLTTEELSDDDVSLLIADAVAQIHSMQVPISKEPRWLWDTIERWLRDMENHMRAGEISPNKLALIEDIINRDLKQELRWLRNYLSSVHSPVVFCHNDLQEGNILMKENVSDNTNHLTVIDFEYCAYNYRGFDLANHFCESMYDYKNENFPYFWARPENYPSPEKQERFVRRYLSSLEGGNCSDEEVKKVLGEIRAYTLASHMFWGIWSVINSIISNISFDYWRYGEARFTAYFQHKSAILRDEETELLLDDPLLTKTDTEDCLQLSTSSRSSSLIETN</sequence>
<organism evidence="5">
    <name type="scientific">Menopon gallinae</name>
    <name type="common">poultry shaft louse</name>
    <dbReference type="NCBI Taxonomy" id="328185"/>
    <lineage>
        <taxon>Eukaryota</taxon>
        <taxon>Metazoa</taxon>
        <taxon>Ecdysozoa</taxon>
        <taxon>Arthropoda</taxon>
        <taxon>Hexapoda</taxon>
        <taxon>Insecta</taxon>
        <taxon>Pterygota</taxon>
        <taxon>Neoptera</taxon>
        <taxon>Paraneoptera</taxon>
        <taxon>Psocodea</taxon>
        <taxon>Troctomorpha</taxon>
        <taxon>Phthiraptera</taxon>
        <taxon>Amblycera</taxon>
        <taxon>Menoponidae</taxon>
        <taxon>Menopon</taxon>
    </lineage>
</organism>
<evidence type="ECO:0008006" key="6">
    <source>
        <dbReference type="Google" id="ProtNLM"/>
    </source>
</evidence>
<gene>
    <name evidence="5" type="ORF">PYX00_002557</name>
</gene>
<evidence type="ECO:0000256" key="1">
    <source>
        <dbReference type="ARBA" id="ARBA00023209"/>
    </source>
</evidence>
<dbReference type="GO" id="GO:0006646">
    <property type="term" value="P:phosphatidylethanolamine biosynthetic process"/>
    <property type="evidence" value="ECO:0007669"/>
    <property type="project" value="TreeGrafter"/>
</dbReference>
<keyword evidence="1" id="KW-0444">Lipid biosynthesis</keyword>
<comment type="similarity">
    <text evidence="3">Belongs to the choline/ethanolamine kinase family.</text>
</comment>
<dbReference type="PANTHER" id="PTHR22603:SF93">
    <property type="entry name" value="RE24176P"/>
    <property type="match status" value="1"/>
</dbReference>
<dbReference type="Gene3D" id="3.30.200.20">
    <property type="entry name" value="Phosphorylase Kinase, domain 1"/>
    <property type="match status" value="1"/>
</dbReference>